<dbReference type="InterPro" id="IPR045864">
    <property type="entry name" value="aa-tRNA-synth_II/BPL/LPL"/>
</dbReference>
<dbReference type="InterPro" id="IPR000544">
    <property type="entry name" value="Octanoyltransferase"/>
</dbReference>
<dbReference type="PATRIC" id="fig|1607817.3.peg.5"/>
<evidence type="ECO:0000313" key="8">
    <source>
        <dbReference type="Proteomes" id="UP000033358"/>
    </source>
</evidence>
<evidence type="ECO:0000256" key="5">
    <source>
        <dbReference type="ARBA" id="ARBA00024732"/>
    </source>
</evidence>
<dbReference type="UniPathway" id="UPA00538">
    <property type="reaction ID" value="UER00592"/>
</dbReference>
<evidence type="ECO:0000256" key="3">
    <source>
        <dbReference type="ARBA" id="ARBA00022679"/>
    </source>
</evidence>
<dbReference type="PROSITE" id="PS01313">
    <property type="entry name" value="LIPB"/>
    <property type="match status" value="1"/>
</dbReference>
<organism evidence="7 8">
    <name type="scientific">Candidatus Arcanibacter lacustris</name>
    <dbReference type="NCBI Taxonomy" id="1607817"/>
    <lineage>
        <taxon>Bacteria</taxon>
        <taxon>Pseudomonadati</taxon>
        <taxon>Pseudomonadota</taxon>
        <taxon>Alphaproteobacteria</taxon>
        <taxon>Rickettsiales</taxon>
        <taxon>Candidatus Arcanibacter</taxon>
    </lineage>
</organism>
<sequence>MEFKTNCKLLDYDVALLSMEKRVNDVISGNERELVWFVEHHPVISGGSSSDKSDLLNDHALPIHYSGRGGKFTYHGPGQRVVYLILDLKKRSPIPDLKAYVHNLELKSISVYAGLYMEYY</sequence>
<dbReference type="GO" id="GO:0033819">
    <property type="term" value="F:lipoyl(octanoyl) transferase activity"/>
    <property type="evidence" value="ECO:0007669"/>
    <property type="project" value="UniProtKB-EC"/>
</dbReference>
<evidence type="ECO:0000256" key="2">
    <source>
        <dbReference type="ARBA" id="ARBA00012334"/>
    </source>
</evidence>
<comment type="caution">
    <text evidence="7">The sequence shown here is derived from an EMBL/GenBank/DDBJ whole genome shotgun (WGS) entry which is preliminary data.</text>
</comment>
<accession>A0A0F5MS76</accession>
<comment type="pathway">
    <text evidence="1">Protein modification; protein lipoylation via endogenous pathway; protein N(6)-(lipoyl)lysine from octanoyl-[acyl-carrier-protein]: step 1/2.</text>
</comment>
<evidence type="ECO:0000313" key="7">
    <source>
        <dbReference type="EMBL" id="KKB96902.1"/>
    </source>
</evidence>
<evidence type="ECO:0000259" key="6">
    <source>
        <dbReference type="PROSITE" id="PS51733"/>
    </source>
</evidence>
<dbReference type="Pfam" id="PF21948">
    <property type="entry name" value="LplA-B_cat"/>
    <property type="match status" value="1"/>
</dbReference>
<dbReference type="InterPro" id="IPR020605">
    <property type="entry name" value="Octanoyltransferase_CS"/>
</dbReference>
<dbReference type="PANTHER" id="PTHR10993">
    <property type="entry name" value="OCTANOYLTRANSFERASE"/>
    <property type="match status" value="1"/>
</dbReference>
<keyword evidence="4 7" id="KW-0012">Acyltransferase</keyword>
<comment type="function">
    <text evidence="5">Catalyzes the transfer of endogenously produced octanoic acid from octanoyl-acyl-carrier-protein onto the lipoyl domains of lipoate-dependent enzymes. Lipoyl-ACP can also act as a substrate although octanoyl-ACP is likely to be the physiological substrate.</text>
</comment>
<dbReference type="PROSITE" id="PS51733">
    <property type="entry name" value="BPL_LPL_CATALYTIC"/>
    <property type="match status" value="1"/>
</dbReference>
<dbReference type="AlphaFoldDB" id="A0A0F5MS76"/>
<dbReference type="InterPro" id="IPR004143">
    <property type="entry name" value="BPL_LPL_catalytic"/>
</dbReference>
<dbReference type="PANTHER" id="PTHR10993:SF7">
    <property type="entry name" value="LIPOYLTRANSFERASE 2, MITOCHONDRIAL-RELATED"/>
    <property type="match status" value="1"/>
</dbReference>
<name>A0A0F5MS76_9RICK</name>
<reference evidence="7 8" key="1">
    <citation type="submission" date="2015-02" db="EMBL/GenBank/DDBJ databases">
        <title>Single cell genomics of a rare environmental alphaproteobacterium provides unique insights into Rickettsiaceae evolution.</title>
        <authorList>
            <person name="Martijn J."/>
            <person name="Schulz F."/>
            <person name="Zaremba-Niedzwiedzka K."/>
            <person name="Viklund J."/>
            <person name="Stepanauskas R."/>
            <person name="Andersson S.G.E."/>
            <person name="Horn M."/>
            <person name="Guy L."/>
            <person name="Ettema T.J.G."/>
        </authorList>
    </citation>
    <scope>NUCLEOTIDE SEQUENCE [LARGE SCALE GENOMIC DNA]</scope>
    <source>
        <strain evidence="7 8">SCGC AAA041-L04</strain>
    </source>
</reference>
<dbReference type="SUPFAM" id="SSF55681">
    <property type="entry name" value="Class II aaRS and biotin synthetases"/>
    <property type="match status" value="1"/>
</dbReference>
<evidence type="ECO:0000256" key="4">
    <source>
        <dbReference type="ARBA" id="ARBA00023315"/>
    </source>
</evidence>
<dbReference type="Gene3D" id="3.30.930.10">
    <property type="entry name" value="Bira Bifunctional Protein, Domain 2"/>
    <property type="match status" value="1"/>
</dbReference>
<feature type="domain" description="BPL/LPL catalytic" evidence="6">
    <location>
        <begin position="29"/>
        <end position="120"/>
    </location>
</feature>
<evidence type="ECO:0000256" key="1">
    <source>
        <dbReference type="ARBA" id="ARBA00004821"/>
    </source>
</evidence>
<dbReference type="EMBL" id="JYHA01000003">
    <property type="protein sequence ID" value="KKB96902.1"/>
    <property type="molecule type" value="Genomic_DNA"/>
</dbReference>
<keyword evidence="3 7" id="KW-0808">Transferase</keyword>
<dbReference type="EC" id="2.3.1.181" evidence="2"/>
<dbReference type="Proteomes" id="UP000033358">
    <property type="component" value="Unassembled WGS sequence"/>
</dbReference>
<dbReference type="PIRSF" id="PIRSF016262">
    <property type="entry name" value="LPLase"/>
    <property type="match status" value="1"/>
</dbReference>
<dbReference type="GO" id="GO:0009249">
    <property type="term" value="P:protein lipoylation"/>
    <property type="evidence" value="ECO:0007669"/>
    <property type="project" value="InterPro"/>
</dbReference>
<proteinExistence type="predicted"/>
<keyword evidence="8" id="KW-1185">Reference proteome</keyword>
<gene>
    <name evidence="7" type="primary">lipB</name>
    <name evidence="7" type="ORF">SZ25_00005</name>
</gene>
<protein>
    <recommendedName>
        <fullName evidence="2">lipoyl(octanoyl) transferase</fullName>
        <ecNumber evidence="2">2.3.1.181</ecNumber>
    </recommendedName>
</protein>